<accession>A0A832DGU1</accession>
<dbReference type="SUPFAM" id="SSF50118">
    <property type="entry name" value="Cell growth inhibitor/plasmid maintenance toxic component"/>
    <property type="match status" value="1"/>
</dbReference>
<sequence length="113" mass="12797">MKGKIVLVPFPFDDFSSLKVRPALCLTEPSSTHNHIIIAFISSKISNYIESTEILLESSDSLFHKTGLKTSSVIKLSRMTTIPKKFIKRELGILPQELTNELHLKLKLLFDLD</sequence>
<protein>
    <submittedName>
        <fullName evidence="1">Type II toxin-antitoxin system PemK/MazF family toxin</fullName>
    </submittedName>
</protein>
<name>A0A832DGU1_9BACT</name>
<dbReference type="Pfam" id="PF02452">
    <property type="entry name" value="PemK_toxin"/>
    <property type="match status" value="1"/>
</dbReference>
<reference evidence="1" key="1">
    <citation type="journal article" date="2020" name="mSystems">
        <title>Genome- and Community-Level Interaction Insights into Carbon Utilization and Element Cycling Functions of Hydrothermarchaeota in Hydrothermal Sediment.</title>
        <authorList>
            <person name="Zhou Z."/>
            <person name="Liu Y."/>
            <person name="Xu W."/>
            <person name="Pan J."/>
            <person name="Luo Z.H."/>
            <person name="Li M."/>
        </authorList>
    </citation>
    <scope>NUCLEOTIDE SEQUENCE [LARGE SCALE GENOMIC DNA]</scope>
    <source>
        <strain evidence="1">SpSt-500</strain>
    </source>
</reference>
<dbReference type="InterPro" id="IPR011067">
    <property type="entry name" value="Plasmid_toxin/cell-grow_inhib"/>
</dbReference>
<dbReference type="Gene3D" id="2.30.30.110">
    <property type="match status" value="1"/>
</dbReference>
<gene>
    <name evidence="1" type="ORF">ENS56_04020</name>
</gene>
<dbReference type="AlphaFoldDB" id="A0A832DGU1"/>
<organism evidence="1">
    <name type="scientific">Ignavibacterium album</name>
    <dbReference type="NCBI Taxonomy" id="591197"/>
    <lineage>
        <taxon>Bacteria</taxon>
        <taxon>Pseudomonadati</taxon>
        <taxon>Ignavibacteriota</taxon>
        <taxon>Ignavibacteria</taxon>
        <taxon>Ignavibacteriales</taxon>
        <taxon>Ignavibacteriaceae</taxon>
        <taxon>Ignavibacterium</taxon>
    </lineage>
</organism>
<proteinExistence type="predicted"/>
<dbReference type="GO" id="GO:0003677">
    <property type="term" value="F:DNA binding"/>
    <property type="evidence" value="ECO:0007669"/>
    <property type="project" value="InterPro"/>
</dbReference>
<evidence type="ECO:0000313" key="1">
    <source>
        <dbReference type="EMBL" id="HGT47177.1"/>
    </source>
</evidence>
<dbReference type="InterPro" id="IPR003477">
    <property type="entry name" value="PemK-like"/>
</dbReference>
<comment type="caution">
    <text evidence="1">The sequence shown here is derived from an EMBL/GenBank/DDBJ whole genome shotgun (WGS) entry which is preliminary data.</text>
</comment>
<dbReference type="EMBL" id="DSVI01000004">
    <property type="protein sequence ID" value="HGT47177.1"/>
    <property type="molecule type" value="Genomic_DNA"/>
</dbReference>